<dbReference type="AlphaFoldDB" id="A0AAV7PKP3"/>
<evidence type="ECO:0000313" key="2">
    <source>
        <dbReference type="Proteomes" id="UP001066276"/>
    </source>
</evidence>
<proteinExistence type="predicted"/>
<sequence length="119" mass="13807">MKTIEESLNSNQEKIKVLLNVIQDLEKARAFNEGRNSYHTGQDINDCSTCQSTACIIYSVEYDFRQQEGRFHPVLKTLDQVEQSPVSVAVQKTAPDIPMPEKDIQRKAKKMKKKCFWWL</sequence>
<organism evidence="1 2">
    <name type="scientific">Pleurodeles waltl</name>
    <name type="common">Iberian ribbed newt</name>
    <dbReference type="NCBI Taxonomy" id="8319"/>
    <lineage>
        <taxon>Eukaryota</taxon>
        <taxon>Metazoa</taxon>
        <taxon>Chordata</taxon>
        <taxon>Craniata</taxon>
        <taxon>Vertebrata</taxon>
        <taxon>Euteleostomi</taxon>
        <taxon>Amphibia</taxon>
        <taxon>Batrachia</taxon>
        <taxon>Caudata</taxon>
        <taxon>Salamandroidea</taxon>
        <taxon>Salamandridae</taxon>
        <taxon>Pleurodelinae</taxon>
        <taxon>Pleurodeles</taxon>
    </lineage>
</organism>
<dbReference type="Pfam" id="PF15265">
    <property type="entry name" value="FAM196"/>
    <property type="match status" value="1"/>
</dbReference>
<dbReference type="InterPro" id="IPR029337">
    <property type="entry name" value="INSYN2"/>
</dbReference>
<dbReference type="Proteomes" id="UP001066276">
    <property type="component" value="Chromosome 7"/>
</dbReference>
<name>A0AAV7PKP3_PLEWA</name>
<keyword evidence="2" id="KW-1185">Reference proteome</keyword>
<reference evidence="1" key="1">
    <citation type="journal article" date="2022" name="bioRxiv">
        <title>Sequencing and chromosome-scale assembly of the giantPleurodeles waltlgenome.</title>
        <authorList>
            <person name="Brown T."/>
            <person name="Elewa A."/>
            <person name="Iarovenko S."/>
            <person name="Subramanian E."/>
            <person name="Araus A.J."/>
            <person name="Petzold A."/>
            <person name="Susuki M."/>
            <person name="Suzuki K.-i.T."/>
            <person name="Hayashi T."/>
            <person name="Toyoda A."/>
            <person name="Oliveira C."/>
            <person name="Osipova E."/>
            <person name="Leigh N.D."/>
            <person name="Simon A."/>
            <person name="Yun M.H."/>
        </authorList>
    </citation>
    <scope>NUCLEOTIDE SEQUENCE</scope>
    <source>
        <strain evidence="1">20211129_DDA</strain>
        <tissue evidence="1">Liver</tissue>
    </source>
</reference>
<accession>A0AAV7PKP3</accession>
<dbReference type="PANTHER" id="PTHR28682:SF2">
    <property type="entry name" value="PROTEIN INSYN2B"/>
    <property type="match status" value="1"/>
</dbReference>
<comment type="caution">
    <text evidence="1">The sequence shown here is derived from an EMBL/GenBank/DDBJ whole genome shotgun (WGS) entry which is preliminary data.</text>
</comment>
<gene>
    <name evidence="1" type="ORF">NDU88_006150</name>
</gene>
<evidence type="ECO:0000313" key="1">
    <source>
        <dbReference type="EMBL" id="KAJ1127757.1"/>
    </source>
</evidence>
<protein>
    <submittedName>
        <fullName evidence="1">Uncharacterized protein</fullName>
    </submittedName>
</protein>
<dbReference type="PANTHER" id="PTHR28682">
    <property type="entry name" value="INHIBITORY SYNAPTIC FACTOR 2A-RELATED"/>
    <property type="match status" value="1"/>
</dbReference>
<dbReference type="EMBL" id="JANPWB010000011">
    <property type="protein sequence ID" value="KAJ1127757.1"/>
    <property type="molecule type" value="Genomic_DNA"/>
</dbReference>